<dbReference type="OrthoDB" id="197839at2759"/>
<evidence type="ECO:0000259" key="16">
    <source>
        <dbReference type="Pfam" id="PF13868"/>
    </source>
</evidence>
<dbReference type="PANTHER" id="PTHR19265">
    <property type="entry name" value="MEIOSIS-SPECIFIC NUCLEAR STRUCTURAL PROTEIN 1"/>
    <property type="match status" value="1"/>
</dbReference>
<dbReference type="InterPro" id="IPR026504">
    <property type="entry name" value="MNS1"/>
</dbReference>
<dbReference type="Pfam" id="PF13868">
    <property type="entry name" value="TPH"/>
    <property type="match status" value="1"/>
</dbReference>
<evidence type="ECO:0000256" key="4">
    <source>
        <dbReference type="ARBA" id="ARBA00014813"/>
    </source>
</evidence>
<feature type="domain" description="Trichohyalin-plectin-homology" evidence="16">
    <location>
        <begin position="111"/>
        <end position="295"/>
    </location>
</feature>
<dbReference type="EMBL" id="CAJNNV010033169">
    <property type="protein sequence ID" value="CAE8642529.1"/>
    <property type="molecule type" value="Genomic_DNA"/>
</dbReference>
<evidence type="ECO:0000313" key="17">
    <source>
        <dbReference type="EMBL" id="CAE8642529.1"/>
    </source>
</evidence>
<evidence type="ECO:0000256" key="13">
    <source>
        <dbReference type="ARBA" id="ARBA00046114"/>
    </source>
</evidence>
<organism evidence="17 18">
    <name type="scientific">Polarella glacialis</name>
    <name type="common">Dinoflagellate</name>
    <dbReference type="NCBI Taxonomy" id="89957"/>
    <lineage>
        <taxon>Eukaryota</taxon>
        <taxon>Sar</taxon>
        <taxon>Alveolata</taxon>
        <taxon>Dinophyceae</taxon>
        <taxon>Suessiales</taxon>
        <taxon>Suessiaceae</taxon>
        <taxon>Polarella</taxon>
    </lineage>
</organism>
<feature type="coiled-coil region" evidence="14">
    <location>
        <begin position="72"/>
        <end position="102"/>
    </location>
</feature>
<evidence type="ECO:0000256" key="1">
    <source>
        <dbReference type="ARBA" id="ARBA00004123"/>
    </source>
</evidence>
<keyword evidence="18" id="KW-1185">Reference proteome</keyword>
<dbReference type="GO" id="GO:0005634">
    <property type="term" value="C:nucleus"/>
    <property type="evidence" value="ECO:0007669"/>
    <property type="project" value="UniProtKB-SubCell"/>
</dbReference>
<dbReference type="InterPro" id="IPR043597">
    <property type="entry name" value="TPH_dom"/>
</dbReference>
<evidence type="ECO:0000256" key="14">
    <source>
        <dbReference type="SAM" id="Coils"/>
    </source>
</evidence>
<evidence type="ECO:0000256" key="6">
    <source>
        <dbReference type="ARBA" id="ARBA00022846"/>
    </source>
</evidence>
<evidence type="ECO:0000256" key="8">
    <source>
        <dbReference type="ARBA" id="ARBA00023069"/>
    </source>
</evidence>
<dbReference type="OMA" id="KVEIRSM"/>
<evidence type="ECO:0000256" key="3">
    <source>
        <dbReference type="ARBA" id="ARBA00009158"/>
    </source>
</evidence>
<evidence type="ECO:0000256" key="7">
    <source>
        <dbReference type="ARBA" id="ARBA00023054"/>
    </source>
</evidence>
<protein>
    <recommendedName>
        <fullName evidence="4">Meiosis-specific nuclear structural protein 1</fullName>
    </recommendedName>
</protein>
<dbReference type="AlphaFoldDB" id="A0A813HYM0"/>
<feature type="compositionally biased region" description="Basic and acidic residues" evidence="15">
    <location>
        <begin position="8"/>
        <end position="26"/>
    </location>
</feature>
<sequence>MPPTSLVRHVERRLERQQLEQDRRTDLQAMLRENNIQHGHGVAELRAEDRRRQRVEADERRELFTDYTYVKAEQEKERRKQVSELEERLADELERRKSEEVRKNTVRRQICDGSEELRSLKEKLTAAAASKVVARQIQDKQEREELERQREAGIAGHLEDVRLGQEEAALQKRVLEGQKREEVKMVNQEQIVLKENQRQEAMQEHQRDKVMVQEIVNKIAAEDEAEFATRQQKKVEIRSMLGKYQQEQRELRRVDERREAEEEAAIEAFAKQKQEREGRIAFEKMEQEKERERVQR</sequence>
<evidence type="ECO:0000256" key="15">
    <source>
        <dbReference type="SAM" id="MobiDB-lite"/>
    </source>
</evidence>
<reference evidence="17" key="1">
    <citation type="submission" date="2021-02" db="EMBL/GenBank/DDBJ databases">
        <authorList>
            <person name="Dougan E. K."/>
            <person name="Rhodes N."/>
            <person name="Thang M."/>
            <person name="Chan C."/>
        </authorList>
    </citation>
    <scope>NUCLEOTIDE SEQUENCE</scope>
</reference>
<dbReference type="Proteomes" id="UP000654075">
    <property type="component" value="Unassembled WGS sequence"/>
</dbReference>
<comment type="function">
    <text evidence="13">Microtubule inner protein (MIP) part of the dynein-decorated doublet microtubules (DMTs) in cilia axoneme, which is required for motile cilia beating. May play a role in the control of meiotic division and germ cell differentiation through regulation of pairing and recombination during meiosis. Required for sperm flagella assembly. May play a role in the assembly and function of the outer dynein arm-docking complex (ODA-DC). ODA-DC mediates outer dynein arms (ODA) binding onto the axonemal doublet microtubules.</text>
</comment>
<evidence type="ECO:0000256" key="12">
    <source>
        <dbReference type="ARBA" id="ARBA00023273"/>
    </source>
</evidence>
<feature type="region of interest" description="Disordered" evidence="15">
    <location>
        <begin position="270"/>
        <end position="296"/>
    </location>
</feature>
<evidence type="ECO:0000313" key="18">
    <source>
        <dbReference type="Proteomes" id="UP000654075"/>
    </source>
</evidence>
<keyword evidence="8" id="KW-0969">Cilium</keyword>
<dbReference type="PANTHER" id="PTHR19265:SF0">
    <property type="entry name" value="MEIOSIS-SPECIFIC NUCLEAR STRUCTURAL PROTEIN 1"/>
    <property type="match status" value="1"/>
</dbReference>
<proteinExistence type="inferred from homology"/>
<evidence type="ECO:0000256" key="9">
    <source>
        <dbReference type="ARBA" id="ARBA00023212"/>
    </source>
</evidence>
<keyword evidence="10" id="KW-0539">Nucleus</keyword>
<keyword evidence="7 14" id="KW-0175">Coiled coil</keyword>
<keyword evidence="6" id="KW-0282">Flagellum</keyword>
<comment type="similarity">
    <text evidence="3">Belongs to the MNS1 family.</text>
</comment>
<keyword evidence="12" id="KW-0966">Cell projection</keyword>
<feature type="compositionally biased region" description="Basic and acidic residues" evidence="15">
    <location>
        <begin position="41"/>
        <end position="54"/>
    </location>
</feature>
<feature type="non-terminal residue" evidence="17">
    <location>
        <position position="1"/>
    </location>
</feature>
<accession>A0A813HYM0</accession>
<keyword evidence="9" id="KW-0206">Cytoskeleton</keyword>
<keyword evidence="11" id="KW-0469">Meiosis</keyword>
<gene>
    <name evidence="17" type="ORF">PGLA1383_LOCUS57009</name>
</gene>
<dbReference type="GO" id="GO:0051321">
    <property type="term" value="P:meiotic cell cycle"/>
    <property type="evidence" value="ECO:0007669"/>
    <property type="project" value="UniProtKB-KW"/>
</dbReference>
<feature type="region of interest" description="Disordered" evidence="15">
    <location>
        <begin position="1"/>
        <end position="54"/>
    </location>
</feature>
<name>A0A813HYM0_POLGL</name>
<evidence type="ECO:0000256" key="11">
    <source>
        <dbReference type="ARBA" id="ARBA00023254"/>
    </source>
</evidence>
<keyword evidence="5" id="KW-0963">Cytoplasm</keyword>
<comment type="caution">
    <text evidence="17">The sequence shown here is derived from an EMBL/GenBank/DDBJ whole genome shotgun (WGS) entry which is preliminary data.</text>
</comment>
<feature type="coiled-coil region" evidence="14">
    <location>
        <begin position="237"/>
        <end position="264"/>
    </location>
</feature>
<evidence type="ECO:0000256" key="5">
    <source>
        <dbReference type="ARBA" id="ARBA00022490"/>
    </source>
</evidence>
<evidence type="ECO:0000256" key="2">
    <source>
        <dbReference type="ARBA" id="ARBA00004611"/>
    </source>
</evidence>
<evidence type="ECO:0000256" key="10">
    <source>
        <dbReference type="ARBA" id="ARBA00023242"/>
    </source>
</evidence>
<comment type="subcellular location">
    <subcellularLocation>
        <location evidence="2">Cytoplasm</location>
        <location evidence="2">Cytoskeleton</location>
        <location evidence="2">Flagellum axoneme</location>
    </subcellularLocation>
    <subcellularLocation>
        <location evidence="1">Nucleus</location>
    </subcellularLocation>
</comment>